<organism evidence="1 2">
    <name type="scientific">Brassica carinata</name>
    <name type="common">Ethiopian mustard</name>
    <name type="synonym">Abyssinian cabbage</name>
    <dbReference type="NCBI Taxonomy" id="52824"/>
    <lineage>
        <taxon>Eukaryota</taxon>
        <taxon>Viridiplantae</taxon>
        <taxon>Streptophyta</taxon>
        <taxon>Embryophyta</taxon>
        <taxon>Tracheophyta</taxon>
        <taxon>Spermatophyta</taxon>
        <taxon>Magnoliopsida</taxon>
        <taxon>eudicotyledons</taxon>
        <taxon>Gunneridae</taxon>
        <taxon>Pentapetalae</taxon>
        <taxon>rosids</taxon>
        <taxon>malvids</taxon>
        <taxon>Brassicales</taxon>
        <taxon>Brassicaceae</taxon>
        <taxon>Brassiceae</taxon>
        <taxon>Brassica</taxon>
    </lineage>
</organism>
<evidence type="ECO:0000313" key="1">
    <source>
        <dbReference type="EMBL" id="KAG2311359.1"/>
    </source>
</evidence>
<dbReference type="OrthoDB" id="1039190at2759"/>
<reference evidence="1 2" key="1">
    <citation type="submission" date="2020-02" db="EMBL/GenBank/DDBJ databases">
        <authorList>
            <person name="Ma Q."/>
            <person name="Huang Y."/>
            <person name="Song X."/>
            <person name="Pei D."/>
        </authorList>
    </citation>
    <scope>NUCLEOTIDE SEQUENCE [LARGE SCALE GENOMIC DNA]</scope>
    <source>
        <strain evidence="1">Sxm20200214</strain>
        <tissue evidence="1">Leaf</tissue>
    </source>
</reference>
<dbReference type="EMBL" id="JAAMPC010000005">
    <property type="protein sequence ID" value="KAG2311359.1"/>
    <property type="molecule type" value="Genomic_DNA"/>
</dbReference>
<proteinExistence type="predicted"/>
<evidence type="ECO:0000313" key="2">
    <source>
        <dbReference type="Proteomes" id="UP000886595"/>
    </source>
</evidence>
<protein>
    <submittedName>
        <fullName evidence="1">Uncharacterized protein</fullName>
    </submittedName>
</protein>
<accession>A0A8X7VHL0</accession>
<dbReference type="Proteomes" id="UP000886595">
    <property type="component" value="Unassembled WGS sequence"/>
</dbReference>
<gene>
    <name evidence="1" type="ORF">Bca52824_022916</name>
</gene>
<sequence length="103" mass="12583">MRVFRMCQLRSQGVQFLNYEERVELWNLENEQFEELIIQPALSYYNRHFVRGQVQTDNGWGGKIFGIDYKKIILLVFNYYECHLIASEHFVINWKQLMDHKQH</sequence>
<keyword evidence="2" id="KW-1185">Reference proteome</keyword>
<dbReference type="AlphaFoldDB" id="A0A8X7VHL0"/>
<name>A0A8X7VHL0_BRACI</name>
<comment type="caution">
    <text evidence="1">The sequence shown here is derived from an EMBL/GenBank/DDBJ whole genome shotgun (WGS) entry which is preliminary data.</text>
</comment>